<proteinExistence type="predicted"/>
<dbReference type="GO" id="GO:0003700">
    <property type="term" value="F:DNA-binding transcription factor activity"/>
    <property type="evidence" value="ECO:0007669"/>
    <property type="project" value="TreeGrafter"/>
</dbReference>
<organism evidence="4 5">
    <name type="scientific">Microbacterium mangrovi</name>
    <dbReference type="NCBI Taxonomy" id="1348253"/>
    <lineage>
        <taxon>Bacteria</taxon>
        <taxon>Bacillati</taxon>
        <taxon>Actinomycetota</taxon>
        <taxon>Actinomycetes</taxon>
        <taxon>Micrococcales</taxon>
        <taxon>Microbacteriaceae</taxon>
        <taxon>Microbacterium</taxon>
    </lineage>
</organism>
<name>A0A0B2A4A6_9MICO</name>
<dbReference type="Pfam" id="PF00440">
    <property type="entry name" value="TetR_N"/>
    <property type="match status" value="1"/>
</dbReference>
<dbReference type="EMBL" id="JTDK01000008">
    <property type="protein sequence ID" value="KHK97870.1"/>
    <property type="molecule type" value="Genomic_DNA"/>
</dbReference>
<reference evidence="4 5" key="1">
    <citation type="submission" date="2014-11" db="EMBL/GenBank/DDBJ databases">
        <title>Genome sequence of Microbacterium mangrovi MUSC 115(T).</title>
        <authorList>
            <person name="Lee L.-H."/>
        </authorList>
    </citation>
    <scope>NUCLEOTIDE SEQUENCE [LARGE SCALE GENOMIC DNA]</scope>
    <source>
        <strain evidence="4 5">MUSC 115</strain>
    </source>
</reference>
<dbReference type="Proteomes" id="UP000031030">
    <property type="component" value="Unassembled WGS sequence"/>
</dbReference>
<keyword evidence="1" id="KW-0238">DNA-binding</keyword>
<dbReference type="Gene3D" id="1.10.357.10">
    <property type="entry name" value="Tetracycline Repressor, domain 2"/>
    <property type="match status" value="1"/>
</dbReference>
<dbReference type="AlphaFoldDB" id="A0A0B2A4A6"/>
<feature type="compositionally biased region" description="Basic and acidic residues" evidence="2">
    <location>
        <begin position="11"/>
        <end position="22"/>
    </location>
</feature>
<dbReference type="STRING" id="1348253.LK09_10070"/>
<protein>
    <recommendedName>
        <fullName evidence="3">HTH tetR-type domain-containing protein</fullName>
    </recommendedName>
</protein>
<dbReference type="SUPFAM" id="SSF46689">
    <property type="entry name" value="Homeodomain-like"/>
    <property type="match status" value="1"/>
</dbReference>
<dbReference type="InterPro" id="IPR009057">
    <property type="entry name" value="Homeodomain-like_sf"/>
</dbReference>
<accession>A0A0B2A4A6</accession>
<keyword evidence="5" id="KW-1185">Reference proteome</keyword>
<feature type="domain" description="HTH tetR-type" evidence="3">
    <location>
        <begin position="32"/>
        <end position="79"/>
    </location>
</feature>
<evidence type="ECO:0000313" key="5">
    <source>
        <dbReference type="Proteomes" id="UP000031030"/>
    </source>
</evidence>
<dbReference type="PANTHER" id="PTHR30055:SF235">
    <property type="entry name" value="TRANSCRIPTIONAL REGULATORY PROTEIN"/>
    <property type="match status" value="1"/>
</dbReference>
<feature type="compositionally biased region" description="Low complexity" evidence="2">
    <location>
        <begin position="1"/>
        <end position="10"/>
    </location>
</feature>
<evidence type="ECO:0000256" key="1">
    <source>
        <dbReference type="ARBA" id="ARBA00023125"/>
    </source>
</evidence>
<sequence>MSRPAPAAARSAERRPTSDRGNVRGAATRQLILAAAERLFAEHGISAVPLRDIGIEAGQRNHAAVQYHFGDREELVKAIMEARGAESEAVRTDIVAGLMIGGEVPRVADVVAAFVQPLAIHIQPENHYLAFLSMLITEQGGYEGLEGVHTGGSVISLRALLARLVPDVPVAVLDERWWVTLTSSVHTLARYQAAQARRAPSIPLDVLITDLIAYLSAGLVAPVVAGDPRAAL</sequence>
<dbReference type="InterPro" id="IPR050109">
    <property type="entry name" value="HTH-type_TetR-like_transc_reg"/>
</dbReference>
<evidence type="ECO:0000259" key="3">
    <source>
        <dbReference type="Pfam" id="PF00440"/>
    </source>
</evidence>
<dbReference type="GO" id="GO:0000976">
    <property type="term" value="F:transcription cis-regulatory region binding"/>
    <property type="evidence" value="ECO:0007669"/>
    <property type="project" value="TreeGrafter"/>
</dbReference>
<evidence type="ECO:0000313" key="4">
    <source>
        <dbReference type="EMBL" id="KHK97870.1"/>
    </source>
</evidence>
<feature type="region of interest" description="Disordered" evidence="2">
    <location>
        <begin position="1"/>
        <end position="23"/>
    </location>
</feature>
<dbReference type="PANTHER" id="PTHR30055">
    <property type="entry name" value="HTH-TYPE TRANSCRIPTIONAL REGULATOR RUTR"/>
    <property type="match status" value="1"/>
</dbReference>
<comment type="caution">
    <text evidence="4">The sequence shown here is derived from an EMBL/GenBank/DDBJ whole genome shotgun (WGS) entry which is preliminary data.</text>
</comment>
<dbReference type="InterPro" id="IPR001647">
    <property type="entry name" value="HTH_TetR"/>
</dbReference>
<evidence type="ECO:0000256" key="2">
    <source>
        <dbReference type="SAM" id="MobiDB-lite"/>
    </source>
</evidence>
<gene>
    <name evidence="4" type="ORF">LK09_10070</name>
</gene>